<reference evidence="5 6" key="1">
    <citation type="submission" date="2019-01" db="EMBL/GenBank/DDBJ databases">
        <title>Sinorhodobacter populi sp. nov. isolated from the symptomatic bark tissue of Populus euramericana canker.</title>
        <authorList>
            <person name="Xu G."/>
        </authorList>
    </citation>
    <scope>NUCLEOTIDE SEQUENCE [LARGE SCALE GENOMIC DNA]</scope>
    <source>
        <strain evidence="5 6">CCTCC AB2012026</strain>
    </source>
</reference>
<dbReference type="InterPro" id="IPR036390">
    <property type="entry name" value="WH_DNA-bd_sf"/>
</dbReference>
<keyword evidence="2" id="KW-0238">DNA-binding</keyword>
<dbReference type="PRINTS" id="PR00033">
    <property type="entry name" value="HTHASNC"/>
</dbReference>
<dbReference type="Gene3D" id="3.30.70.920">
    <property type="match status" value="1"/>
</dbReference>
<dbReference type="Pfam" id="PF01037">
    <property type="entry name" value="AsnC_trans_reg"/>
    <property type="match status" value="1"/>
</dbReference>
<dbReference type="Pfam" id="PF13412">
    <property type="entry name" value="HTH_24"/>
    <property type="match status" value="1"/>
</dbReference>
<dbReference type="SUPFAM" id="SSF46785">
    <property type="entry name" value="Winged helix' DNA-binding domain"/>
    <property type="match status" value="1"/>
</dbReference>
<keyword evidence="1" id="KW-0805">Transcription regulation</keyword>
<dbReference type="InterPro" id="IPR036388">
    <property type="entry name" value="WH-like_DNA-bd_sf"/>
</dbReference>
<feature type="domain" description="HTH asnC-type" evidence="4">
    <location>
        <begin position="1"/>
        <end position="62"/>
    </location>
</feature>
<gene>
    <name evidence="5" type="ORF">EOW65_04600</name>
</gene>
<evidence type="ECO:0000259" key="4">
    <source>
        <dbReference type="PROSITE" id="PS50956"/>
    </source>
</evidence>
<dbReference type="Gene3D" id="1.10.10.10">
    <property type="entry name" value="Winged helix-like DNA-binding domain superfamily/Winged helix DNA-binding domain"/>
    <property type="match status" value="1"/>
</dbReference>
<proteinExistence type="predicted"/>
<keyword evidence="6" id="KW-1185">Reference proteome</keyword>
<dbReference type="RefSeq" id="WP_128147818.1">
    <property type="nucleotide sequence ID" value="NZ_SAVB01000004.1"/>
</dbReference>
<dbReference type="OrthoDB" id="7847328at2"/>
<dbReference type="CDD" id="cd00090">
    <property type="entry name" value="HTH_ARSR"/>
    <property type="match status" value="1"/>
</dbReference>
<dbReference type="InterPro" id="IPR019888">
    <property type="entry name" value="Tscrpt_reg_AsnC-like"/>
</dbReference>
<dbReference type="PANTHER" id="PTHR30154">
    <property type="entry name" value="LEUCINE-RESPONSIVE REGULATORY PROTEIN"/>
    <property type="match status" value="1"/>
</dbReference>
<evidence type="ECO:0000256" key="1">
    <source>
        <dbReference type="ARBA" id="ARBA00023015"/>
    </source>
</evidence>
<dbReference type="InterPro" id="IPR019887">
    <property type="entry name" value="Tscrpt_reg_AsnC/Lrp_C"/>
</dbReference>
<dbReference type="EMBL" id="SAVB01000004">
    <property type="protein sequence ID" value="RWR51452.1"/>
    <property type="molecule type" value="Genomic_DNA"/>
</dbReference>
<dbReference type="GO" id="GO:0043565">
    <property type="term" value="F:sequence-specific DNA binding"/>
    <property type="evidence" value="ECO:0007669"/>
    <property type="project" value="InterPro"/>
</dbReference>
<evidence type="ECO:0000313" key="6">
    <source>
        <dbReference type="Proteomes" id="UP000286594"/>
    </source>
</evidence>
<sequence>MDAIDRRILSELQGDASLPIAELADRVGLSQSPCWRRVHKLEEAGVIAGRTIRVAPEALGLGLTVYVEVIALDHTPAWRAAFLAALEPIPEVMEVLRLGGAADYLLRVVTVDMASYDALYRRLTEAVPMRAVTSRFVMERLLSRPSLPPQPS</sequence>
<dbReference type="PANTHER" id="PTHR30154:SF17">
    <property type="entry name" value="DNA-BINDING TRANSCRIPTIONAL ACTIVATOR DECR"/>
    <property type="match status" value="1"/>
</dbReference>
<comment type="caution">
    <text evidence="5">The sequence shown here is derived from an EMBL/GenBank/DDBJ whole genome shotgun (WGS) entry which is preliminary data.</text>
</comment>
<evidence type="ECO:0000256" key="2">
    <source>
        <dbReference type="ARBA" id="ARBA00023125"/>
    </source>
</evidence>
<keyword evidence="3" id="KW-0804">Transcription</keyword>
<organism evidence="5 6">
    <name type="scientific">Paenirhodobacter ferrireducens</name>
    <dbReference type="NCBI Taxonomy" id="1215032"/>
    <lineage>
        <taxon>Bacteria</taxon>
        <taxon>Pseudomonadati</taxon>
        <taxon>Pseudomonadota</taxon>
        <taxon>Alphaproteobacteria</taxon>
        <taxon>Rhodobacterales</taxon>
        <taxon>Rhodobacter group</taxon>
        <taxon>Paenirhodobacter</taxon>
    </lineage>
</organism>
<dbReference type="GO" id="GO:0043200">
    <property type="term" value="P:response to amino acid"/>
    <property type="evidence" value="ECO:0007669"/>
    <property type="project" value="TreeGrafter"/>
</dbReference>
<dbReference type="Proteomes" id="UP000286594">
    <property type="component" value="Unassembled WGS sequence"/>
</dbReference>
<dbReference type="SMART" id="SM00344">
    <property type="entry name" value="HTH_ASNC"/>
    <property type="match status" value="1"/>
</dbReference>
<name>A0A443LQL0_9RHOB</name>
<dbReference type="InterPro" id="IPR019885">
    <property type="entry name" value="Tscrpt_reg_HTH_AsnC-type_CS"/>
</dbReference>
<accession>A0A443LQL0</accession>
<dbReference type="SUPFAM" id="SSF54909">
    <property type="entry name" value="Dimeric alpha+beta barrel"/>
    <property type="match status" value="1"/>
</dbReference>
<dbReference type="GO" id="GO:0006355">
    <property type="term" value="P:regulation of DNA-templated transcription"/>
    <property type="evidence" value="ECO:0007669"/>
    <property type="project" value="UniProtKB-ARBA"/>
</dbReference>
<dbReference type="AlphaFoldDB" id="A0A443LQL0"/>
<evidence type="ECO:0000256" key="3">
    <source>
        <dbReference type="ARBA" id="ARBA00023163"/>
    </source>
</evidence>
<dbReference type="InterPro" id="IPR011991">
    <property type="entry name" value="ArsR-like_HTH"/>
</dbReference>
<protein>
    <submittedName>
        <fullName evidence="5">Lrp/AsnC family transcriptional regulator</fullName>
    </submittedName>
</protein>
<dbReference type="PROSITE" id="PS00519">
    <property type="entry name" value="HTH_ASNC_1"/>
    <property type="match status" value="1"/>
</dbReference>
<dbReference type="PROSITE" id="PS50956">
    <property type="entry name" value="HTH_ASNC_2"/>
    <property type="match status" value="1"/>
</dbReference>
<dbReference type="GO" id="GO:0005829">
    <property type="term" value="C:cytosol"/>
    <property type="evidence" value="ECO:0007669"/>
    <property type="project" value="TreeGrafter"/>
</dbReference>
<dbReference type="InterPro" id="IPR000485">
    <property type="entry name" value="AsnC-type_HTH_dom"/>
</dbReference>
<dbReference type="InterPro" id="IPR011008">
    <property type="entry name" value="Dimeric_a/b-barrel"/>
</dbReference>
<evidence type="ECO:0000313" key="5">
    <source>
        <dbReference type="EMBL" id="RWR51452.1"/>
    </source>
</evidence>